<accession>A0ABX7Y250</accession>
<organism evidence="2 3">
    <name type="scientific">Arachnia rubra</name>
    <dbReference type="NCBI Taxonomy" id="1547448"/>
    <lineage>
        <taxon>Bacteria</taxon>
        <taxon>Bacillati</taxon>
        <taxon>Actinomycetota</taxon>
        <taxon>Actinomycetes</taxon>
        <taxon>Propionibacteriales</taxon>
        <taxon>Propionibacteriaceae</taxon>
        <taxon>Arachnia</taxon>
    </lineage>
</organism>
<sequence>MVWVCGVAFVVVLALAAWAATGRLGEMSEPINDRPKAFVPDLLFGSDFMSQLRLPVVSVGYERRQVDEFLQDAQRQVPASPPLFDIAAGGYDMQAVDVVIGRIADTFGLRPVQSVPGGQVSFEAAVPAAPGPAGASEPSRMRNNRGVHLDSKD</sequence>
<name>A0ABX7Y250_9ACTN</name>
<proteinExistence type="predicted"/>
<dbReference type="Proteomes" id="UP000678513">
    <property type="component" value="Chromosome"/>
</dbReference>
<gene>
    <name evidence="2" type="ORF">J5A65_09445</name>
</gene>
<dbReference type="EMBL" id="CP072384">
    <property type="protein sequence ID" value="QUC07172.1"/>
    <property type="molecule type" value="Genomic_DNA"/>
</dbReference>
<evidence type="ECO:0008006" key="4">
    <source>
        <dbReference type="Google" id="ProtNLM"/>
    </source>
</evidence>
<evidence type="ECO:0000256" key="1">
    <source>
        <dbReference type="SAM" id="MobiDB-lite"/>
    </source>
</evidence>
<keyword evidence="3" id="KW-1185">Reference proteome</keyword>
<feature type="compositionally biased region" description="Low complexity" evidence="1">
    <location>
        <begin position="126"/>
        <end position="138"/>
    </location>
</feature>
<evidence type="ECO:0000313" key="2">
    <source>
        <dbReference type="EMBL" id="QUC07172.1"/>
    </source>
</evidence>
<evidence type="ECO:0000313" key="3">
    <source>
        <dbReference type="Proteomes" id="UP000678513"/>
    </source>
</evidence>
<feature type="region of interest" description="Disordered" evidence="1">
    <location>
        <begin position="126"/>
        <end position="153"/>
    </location>
</feature>
<protein>
    <recommendedName>
        <fullName evidence="4">DivIVA domain-containing protein</fullName>
    </recommendedName>
</protein>
<dbReference type="RefSeq" id="WP_212321436.1">
    <property type="nucleotide sequence ID" value="NZ_AP024463.1"/>
</dbReference>
<reference evidence="2 3" key="1">
    <citation type="submission" date="2021-03" db="EMBL/GenBank/DDBJ databases">
        <title>Human Oral Microbial Genomes.</title>
        <authorList>
            <person name="Johnston C.D."/>
            <person name="Chen T."/>
            <person name="Dewhirst F.E."/>
        </authorList>
    </citation>
    <scope>NUCLEOTIDE SEQUENCE [LARGE SCALE GENOMIC DNA]</scope>
    <source>
        <strain evidence="2 3">DSMZ 100122</strain>
    </source>
</reference>